<feature type="domain" description="ABC transmembrane type-1" evidence="10">
    <location>
        <begin position="73"/>
        <end position="212"/>
    </location>
</feature>
<dbReference type="InterPro" id="IPR035906">
    <property type="entry name" value="MetI-like_sf"/>
</dbReference>
<protein>
    <recommendedName>
        <fullName evidence="10">ABC transmembrane type-1 domain-containing protein</fullName>
    </recommendedName>
</protein>
<comment type="subcellular location">
    <subcellularLocation>
        <location evidence="1">Cell membrane</location>
        <topology evidence="1">Multi-pass membrane protein</topology>
    </subcellularLocation>
</comment>
<dbReference type="GO" id="GO:0055085">
    <property type="term" value="P:transmembrane transport"/>
    <property type="evidence" value="ECO:0007669"/>
    <property type="project" value="InterPro"/>
</dbReference>
<dbReference type="Pfam" id="PF00528">
    <property type="entry name" value="BPD_transp_1"/>
    <property type="match status" value="1"/>
</dbReference>
<feature type="transmembrane region" description="Helical" evidence="9">
    <location>
        <begin position="109"/>
        <end position="132"/>
    </location>
</feature>
<dbReference type="PROSITE" id="PS50928">
    <property type="entry name" value="ABC_TM1"/>
    <property type="match status" value="1"/>
</dbReference>
<feature type="transmembrane region" description="Helical" evidence="9">
    <location>
        <begin position="12"/>
        <end position="33"/>
    </location>
</feature>
<dbReference type="CDD" id="cd06261">
    <property type="entry name" value="TM_PBP2"/>
    <property type="match status" value="1"/>
</dbReference>
<feature type="transmembrane region" description="Helical" evidence="9">
    <location>
        <begin position="185"/>
        <end position="207"/>
    </location>
</feature>
<evidence type="ECO:0000256" key="3">
    <source>
        <dbReference type="ARBA" id="ARBA00022448"/>
    </source>
</evidence>
<evidence type="ECO:0000259" key="10">
    <source>
        <dbReference type="PROSITE" id="PS50928"/>
    </source>
</evidence>
<evidence type="ECO:0000256" key="2">
    <source>
        <dbReference type="ARBA" id="ARBA00009047"/>
    </source>
</evidence>
<sequence>VIAWNNRLTLRIVVYILIIGILVVTLFPVAWMLSTSLKTLGEVTGKTPRWIPSTISLEAYKTVLTDPAILTFFKNTLIVCSAVALINIFLASLAGYAFSRFDFKGRMSLMMAILATQMFPLVLLLIALYYLFFRLRLLDTYIALILSYLSFSLPFSIWMMKNFFDSIPKALEDAAMVDGCNRIKVLFRVTFPLAVPGALVAGLFSFLNGWNN</sequence>
<dbReference type="AlphaFoldDB" id="A0A0F9EGI2"/>
<evidence type="ECO:0000256" key="4">
    <source>
        <dbReference type="ARBA" id="ARBA00022475"/>
    </source>
</evidence>
<keyword evidence="7 9" id="KW-1133">Transmembrane helix</keyword>
<evidence type="ECO:0000256" key="8">
    <source>
        <dbReference type="ARBA" id="ARBA00023136"/>
    </source>
</evidence>
<dbReference type="PANTHER" id="PTHR32243:SF50">
    <property type="entry name" value="MALTOSE_MALTODEXTRIN TRANSPORT SYSTEM PERMEASE PROTEIN MALG"/>
    <property type="match status" value="1"/>
</dbReference>
<feature type="transmembrane region" description="Helical" evidence="9">
    <location>
        <begin position="138"/>
        <end position="159"/>
    </location>
</feature>
<keyword evidence="4" id="KW-1003">Cell membrane</keyword>
<feature type="transmembrane region" description="Helical" evidence="9">
    <location>
        <begin position="76"/>
        <end position="97"/>
    </location>
</feature>
<evidence type="ECO:0000313" key="11">
    <source>
        <dbReference type="EMBL" id="KKL73208.1"/>
    </source>
</evidence>
<comment type="similarity">
    <text evidence="2">Belongs to the binding-protein-dependent transport system permease family. MalFG subfamily.</text>
</comment>
<comment type="caution">
    <text evidence="11">The sequence shown here is derived from an EMBL/GenBank/DDBJ whole genome shotgun (WGS) entry which is preliminary data.</text>
</comment>
<organism evidence="11">
    <name type="scientific">marine sediment metagenome</name>
    <dbReference type="NCBI Taxonomy" id="412755"/>
    <lineage>
        <taxon>unclassified sequences</taxon>
        <taxon>metagenomes</taxon>
        <taxon>ecological metagenomes</taxon>
    </lineage>
</organism>
<keyword evidence="8 9" id="KW-0472">Membrane</keyword>
<dbReference type="PANTHER" id="PTHR32243">
    <property type="entry name" value="MALTOSE TRANSPORT SYSTEM PERMEASE-RELATED"/>
    <property type="match status" value="1"/>
</dbReference>
<dbReference type="SUPFAM" id="SSF161098">
    <property type="entry name" value="MetI-like"/>
    <property type="match status" value="1"/>
</dbReference>
<keyword evidence="3" id="KW-0813">Transport</keyword>
<dbReference type="InterPro" id="IPR000515">
    <property type="entry name" value="MetI-like"/>
</dbReference>
<keyword evidence="6 9" id="KW-0812">Transmembrane</keyword>
<dbReference type="GO" id="GO:0005886">
    <property type="term" value="C:plasma membrane"/>
    <property type="evidence" value="ECO:0007669"/>
    <property type="project" value="UniProtKB-SubCell"/>
</dbReference>
<feature type="non-terminal residue" evidence="11">
    <location>
        <position position="1"/>
    </location>
</feature>
<gene>
    <name evidence="11" type="ORF">LCGC14_2077180</name>
</gene>
<evidence type="ECO:0000256" key="1">
    <source>
        <dbReference type="ARBA" id="ARBA00004651"/>
    </source>
</evidence>
<name>A0A0F9EGI2_9ZZZZ</name>
<proteinExistence type="inferred from homology"/>
<dbReference type="EMBL" id="LAZR01025031">
    <property type="protein sequence ID" value="KKL73208.1"/>
    <property type="molecule type" value="Genomic_DNA"/>
</dbReference>
<evidence type="ECO:0000256" key="5">
    <source>
        <dbReference type="ARBA" id="ARBA00022597"/>
    </source>
</evidence>
<reference evidence="11" key="1">
    <citation type="journal article" date="2015" name="Nature">
        <title>Complex archaea that bridge the gap between prokaryotes and eukaryotes.</title>
        <authorList>
            <person name="Spang A."/>
            <person name="Saw J.H."/>
            <person name="Jorgensen S.L."/>
            <person name="Zaremba-Niedzwiedzka K."/>
            <person name="Martijn J."/>
            <person name="Lind A.E."/>
            <person name="van Eijk R."/>
            <person name="Schleper C."/>
            <person name="Guy L."/>
            <person name="Ettema T.J."/>
        </authorList>
    </citation>
    <scope>NUCLEOTIDE SEQUENCE</scope>
</reference>
<dbReference type="InterPro" id="IPR050901">
    <property type="entry name" value="BP-dep_ABC_trans_perm"/>
</dbReference>
<evidence type="ECO:0000256" key="6">
    <source>
        <dbReference type="ARBA" id="ARBA00022692"/>
    </source>
</evidence>
<evidence type="ECO:0000256" key="9">
    <source>
        <dbReference type="SAM" id="Phobius"/>
    </source>
</evidence>
<dbReference type="Gene3D" id="1.10.3720.10">
    <property type="entry name" value="MetI-like"/>
    <property type="match status" value="1"/>
</dbReference>
<evidence type="ECO:0000256" key="7">
    <source>
        <dbReference type="ARBA" id="ARBA00022989"/>
    </source>
</evidence>
<accession>A0A0F9EGI2</accession>
<keyword evidence="5" id="KW-0762">Sugar transport</keyword>